<name>A0A665T893_ECHNA</name>
<reference evidence="1" key="1">
    <citation type="submission" date="2021-04" db="EMBL/GenBank/DDBJ databases">
        <authorList>
            <consortium name="Wellcome Sanger Institute Data Sharing"/>
        </authorList>
    </citation>
    <scope>NUCLEOTIDE SEQUENCE [LARGE SCALE GENOMIC DNA]</scope>
</reference>
<protein>
    <submittedName>
        <fullName evidence="1">Uncharacterized protein</fullName>
    </submittedName>
</protein>
<dbReference type="GO" id="GO:0005737">
    <property type="term" value="C:cytoplasm"/>
    <property type="evidence" value="ECO:0007669"/>
    <property type="project" value="TreeGrafter"/>
</dbReference>
<dbReference type="PANTHER" id="PTHR18947">
    <property type="entry name" value="HOOK PROTEINS"/>
    <property type="match status" value="1"/>
</dbReference>
<accession>A0A665T893</accession>
<reference evidence="1" key="3">
    <citation type="submission" date="2025-09" db="UniProtKB">
        <authorList>
            <consortium name="Ensembl"/>
        </authorList>
    </citation>
    <scope>IDENTIFICATION</scope>
</reference>
<dbReference type="GO" id="GO:0031122">
    <property type="term" value="P:cytoplasmic microtubule organization"/>
    <property type="evidence" value="ECO:0007669"/>
    <property type="project" value="TreeGrafter"/>
</dbReference>
<dbReference type="Ensembl" id="ENSENLT00000002094.1">
    <property type="protein sequence ID" value="ENSENLP00000001922.1"/>
    <property type="gene ID" value="ENSENLG00000001061.1"/>
</dbReference>
<dbReference type="InterPro" id="IPR036872">
    <property type="entry name" value="CH_dom_sf"/>
</dbReference>
<dbReference type="SUPFAM" id="SSF116907">
    <property type="entry name" value="Hook domain"/>
    <property type="match status" value="1"/>
</dbReference>
<sequence length="208" mass="23862">MESGVFLPSLEQFMLSPLVTWVSDAERFDSLPKTPGCHLIDLEKRGVKCLYVVPILSNPSATPRSANKVNKDPGQRIQNLNYLVQQIKTYYLVSFGCSLLVAQPYVMLYNQSKQMKIFHLHFQCEKKEEYIESIQTLDFDTKAAIAAHIQELTHSHENVLDLQWLESSEMNPDEVEAIARNMAAHLRHVLEQRDTHLEVGMQFDLLCT</sequence>
<dbReference type="PANTHER" id="PTHR18947:SF30">
    <property type="entry name" value="GIRDIN"/>
    <property type="match status" value="1"/>
</dbReference>
<evidence type="ECO:0000313" key="1">
    <source>
        <dbReference type="Ensembl" id="ENSENLP00000001922.1"/>
    </source>
</evidence>
<dbReference type="Proteomes" id="UP000472264">
    <property type="component" value="Chromosome 1"/>
</dbReference>
<dbReference type="AlphaFoldDB" id="A0A665T893"/>
<reference evidence="1" key="2">
    <citation type="submission" date="2025-08" db="UniProtKB">
        <authorList>
            <consortium name="Ensembl"/>
        </authorList>
    </citation>
    <scope>IDENTIFICATION</scope>
</reference>
<keyword evidence="2" id="KW-1185">Reference proteome</keyword>
<organism evidence="1 2">
    <name type="scientific">Echeneis naucrates</name>
    <name type="common">Live sharksucker</name>
    <dbReference type="NCBI Taxonomy" id="173247"/>
    <lineage>
        <taxon>Eukaryota</taxon>
        <taxon>Metazoa</taxon>
        <taxon>Chordata</taxon>
        <taxon>Craniata</taxon>
        <taxon>Vertebrata</taxon>
        <taxon>Euteleostomi</taxon>
        <taxon>Actinopterygii</taxon>
        <taxon>Neopterygii</taxon>
        <taxon>Teleostei</taxon>
        <taxon>Neoteleostei</taxon>
        <taxon>Acanthomorphata</taxon>
        <taxon>Carangaria</taxon>
        <taxon>Carangiformes</taxon>
        <taxon>Echeneidae</taxon>
        <taxon>Echeneis</taxon>
    </lineage>
</organism>
<dbReference type="GO" id="GO:0030705">
    <property type="term" value="P:cytoskeleton-dependent intracellular transport"/>
    <property type="evidence" value="ECO:0007669"/>
    <property type="project" value="TreeGrafter"/>
</dbReference>
<proteinExistence type="predicted"/>
<dbReference type="OMA" id="ITICQRI"/>
<evidence type="ECO:0000313" key="2">
    <source>
        <dbReference type="Proteomes" id="UP000472264"/>
    </source>
</evidence>
<dbReference type="GO" id="GO:0008017">
    <property type="term" value="F:microtubule binding"/>
    <property type="evidence" value="ECO:0007669"/>
    <property type="project" value="TreeGrafter"/>
</dbReference>
<dbReference type="Gene3D" id="1.10.418.10">
    <property type="entry name" value="Calponin-like domain"/>
    <property type="match status" value="1"/>
</dbReference>
<dbReference type="GO" id="GO:0051959">
    <property type="term" value="F:dynein light intermediate chain binding"/>
    <property type="evidence" value="ECO:0007669"/>
    <property type="project" value="TreeGrafter"/>
</dbReference>
<dbReference type="GO" id="GO:0005813">
    <property type="term" value="C:centrosome"/>
    <property type="evidence" value="ECO:0007669"/>
    <property type="project" value="TreeGrafter"/>
</dbReference>